<sequence length="129" mass="15139">MYHFQLVSHPSRIEPLQYLVDITLELDTRYHERKNQKSHHQEKKLEASKSNYSHTQNSSSSSQKKKKRDKPHFSFVKKDFKLMKYEKEGRIKGALYTYCDGNHSLESYFKGPQNQLAQPSAKFTSQGKA</sequence>
<dbReference type="Proteomes" id="UP000765509">
    <property type="component" value="Unassembled WGS sequence"/>
</dbReference>
<gene>
    <name evidence="2" type="ORF">O181_123100</name>
</gene>
<evidence type="ECO:0000313" key="3">
    <source>
        <dbReference type="Proteomes" id="UP000765509"/>
    </source>
</evidence>
<dbReference type="EMBL" id="AVOT02115001">
    <property type="protein sequence ID" value="MBW0583385.1"/>
    <property type="molecule type" value="Genomic_DNA"/>
</dbReference>
<keyword evidence="3" id="KW-1185">Reference proteome</keyword>
<name>A0A9Q3Q3W8_9BASI</name>
<organism evidence="2 3">
    <name type="scientific">Austropuccinia psidii MF-1</name>
    <dbReference type="NCBI Taxonomy" id="1389203"/>
    <lineage>
        <taxon>Eukaryota</taxon>
        <taxon>Fungi</taxon>
        <taxon>Dikarya</taxon>
        <taxon>Basidiomycota</taxon>
        <taxon>Pucciniomycotina</taxon>
        <taxon>Pucciniomycetes</taxon>
        <taxon>Pucciniales</taxon>
        <taxon>Sphaerophragmiaceae</taxon>
        <taxon>Austropuccinia</taxon>
    </lineage>
</organism>
<dbReference type="AlphaFoldDB" id="A0A9Q3Q3W8"/>
<accession>A0A9Q3Q3W8</accession>
<dbReference type="OrthoDB" id="5552562at2759"/>
<feature type="compositionally biased region" description="Low complexity" evidence="1">
    <location>
        <begin position="48"/>
        <end position="62"/>
    </location>
</feature>
<evidence type="ECO:0000313" key="2">
    <source>
        <dbReference type="EMBL" id="MBW0583385.1"/>
    </source>
</evidence>
<feature type="region of interest" description="Disordered" evidence="1">
    <location>
        <begin position="31"/>
        <end position="72"/>
    </location>
</feature>
<feature type="compositionally biased region" description="Polar residues" evidence="1">
    <location>
        <begin position="112"/>
        <end position="129"/>
    </location>
</feature>
<proteinExistence type="predicted"/>
<protein>
    <submittedName>
        <fullName evidence="2">Uncharacterized protein</fullName>
    </submittedName>
</protein>
<feature type="region of interest" description="Disordered" evidence="1">
    <location>
        <begin position="108"/>
        <end position="129"/>
    </location>
</feature>
<comment type="caution">
    <text evidence="2">The sequence shown here is derived from an EMBL/GenBank/DDBJ whole genome shotgun (WGS) entry which is preliminary data.</text>
</comment>
<reference evidence="2" key="1">
    <citation type="submission" date="2021-03" db="EMBL/GenBank/DDBJ databases">
        <title>Draft genome sequence of rust myrtle Austropuccinia psidii MF-1, a brazilian biotype.</title>
        <authorList>
            <person name="Quecine M.C."/>
            <person name="Pachon D.M.R."/>
            <person name="Bonatelli M.L."/>
            <person name="Correr F.H."/>
            <person name="Franceschini L.M."/>
            <person name="Leite T.F."/>
            <person name="Margarido G.R.A."/>
            <person name="Almeida C.A."/>
            <person name="Ferrarezi J.A."/>
            <person name="Labate C.A."/>
        </authorList>
    </citation>
    <scope>NUCLEOTIDE SEQUENCE</scope>
    <source>
        <strain evidence="2">MF-1</strain>
    </source>
</reference>
<evidence type="ECO:0000256" key="1">
    <source>
        <dbReference type="SAM" id="MobiDB-lite"/>
    </source>
</evidence>